<keyword evidence="3" id="KW-0808">Transferase</keyword>
<dbReference type="EC" id="2.4.-.-" evidence="3"/>
<evidence type="ECO:0000313" key="3">
    <source>
        <dbReference type="EMBL" id="MFC7394676.1"/>
    </source>
</evidence>
<comment type="caution">
    <text evidence="3">The sequence shown here is derived from an EMBL/GenBank/DDBJ whole genome shotgun (WGS) entry which is preliminary data.</text>
</comment>
<proteinExistence type="predicted"/>
<gene>
    <name evidence="3" type="ORF">ACFQRG_17270</name>
</gene>
<dbReference type="SUPFAM" id="SSF53756">
    <property type="entry name" value="UDP-Glycosyltransferase/glycogen phosphorylase"/>
    <property type="match status" value="1"/>
</dbReference>
<evidence type="ECO:0000313" key="4">
    <source>
        <dbReference type="Proteomes" id="UP001596505"/>
    </source>
</evidence>
<evidence type="ECO:0000259" key="1">
    <source>
        <dbReference type="Pfam" id="PF00534"/>
    </source>
</evidence>
<evidence type="ECO:0000259" key="2">
    <source>
        <dbReference type="Pfam" id="PF13439"/>
    </source>
</evidence>
<sequence>MKVVHVISGGEIGGSRKHLLSLLDGFPKGDASLIVLQKGLLYDDACRLGIDVHLLEQSSRYDLSVLKKLVNNIKAGDFDIVHTHGPRANLLTYLIKRKLHIPWVTTVHSDPSLDFINKGLKGKIFSIINKKTFSKTDLIFAVSDHLKDKLQGAGVNKDKIKTIYNGIHFDKGNSGPGLKKEDFNLKEDDFIIAMVARFHPIKGHFLVFEALKELNDPDIKLLLVGDGPIKKDLERKVNEMGLKSQVRFLGFRDDAEAVMSLTDISLLASYSESFPLVLLESAKVKRPVISTDVGGVKSLILDDSMGWIVPKGDPLSLKEAIIKAKQIKHSGRLKDMGERLYRHAKGHFSLDNLFTAVRDNYQHIL</sequence>
<dbReference type="InterPro" id="IPR001296">
    <property type="entry name" value="Glyco_trans_1"/>
</dbReference>
<dbReference type="PANTHER" id="PTHR12526">
    <property type="entry name" value="GLYCOSYLTRANSFERASE"/>
    <property type="match status" value="1"/>
</dbReference>
<keyword evidence="4" id="KW-1185">Reference proteome</keyword>
<dbReference type="InterPro" id="IPR028098">
    <property type="entry name" value="Glyco_trans_4-like_N"/>
</dbReference>
<name>A0ABW2PZ58_9BACL</name>
<accession>A0ABW2PZ58</accession>
<protein>
    <submittedName>
        <fullName evidence="3">Glycosyltransferase</fullName>
        <ecNumber evidence="3">2.4.-.-</ecNumber>
    </submittedName>
</protein>
<dbReference type="Pfam" id="PF00534">
    <property type="entry name" value="Glycos_transf_1"/>
    <property type="match status" value="1"/>
</dbReference>
<feature type="domain" description="Glycosyl transferase family 1" evidence="1">
    <location>
        <begin position="180"/>
        <end position="337"/>
    </location>
</feature>
<organism evidence="3 4">
    <name type="scientific">Scopulibacillus cellulosilyticus</name>
    <dbReference type="NCBI Taxonomy" id="2665665"/>
    <lineage>
        <taxon>Bacteria</taxon>
        <taxon>Bacillati</taxon>
        <taxon>Bacillota</taxon>
        <taxon>Bacilli</taxon>
        <taxon>Bacillales</taxon>
        <taxon>Sporolactobacillaceae</taxon>
        <taxon>Scopulibacillus</taxon>
    </lineage>
</organism>
<dbReference type="GO" id="GO:0016757">
    <property type="term" value="F:glycosyltransferase activity"/>
    <property type="evidence" value="ECO:0007669"/>
    <property type="project" value="UniProtKB-KW"/>
</dbReference>
<dbReference type="PANTHER" id="PTHR12526:SF638">
    <property type="entry name" value="SPORE COAT PROTEIN SA"/>
    <property type="match status" value="1"/>
</dbReference>
<dbReference type="RefSeq" id="WP_380968368.1">
    <property type="nucleotide sequence ID" value="NZ_JBHTCO010000037.1"/>
</dbReference>
<dbReference type="Pfam" id="PF13439">
    <property type="entry name" value="Glyco_transf_4"/>
    <property type="match status" value="1"/>
</dbReference>
<keyword evidence="3" id="KW-0328">Glycosyltransferase</keyword>
<dbReference type="Gene3D" id="3.40.50.2000">
    <property type="entry name" value="Glycogen Phosphorylase B"/>
    <property type="match status" value="2"/>
</dbReference>
<dbReference type="EMBL" id="JBHTCO010000037">
    <property type="protein sequence ID" value="MFC7394676.1"/>
    <property type="molecule type" value="Genomic_DNA"/>
</dbReference>
<dbReference type="Proteomes" id="UP001596505">
    <property type="component" value="Unassembled WGS sequence"/>
</dbReference>
<reference evidence="4" key="1">
    <citation type="journal article" date="2019" name="Int. J. Syst. Evol. Microbiol.">
        <title>The Global Catalogue of Microorganisms (GCM) 10K type strain sequencing project: providing services to taxonomists for standard genome sequencing and annotation.</title>
        <authorList>
            <consortium name="The Broad Institute Genomics Platform"/>
            <consortium name="The Broad Institute Genome Sequencing Center for Infectious Disease"/>
            <person name="Wu L."/>
            <person name="Ma J."/>
        </authorList>
    </citation>
    <scope>NUCLEOTIDE SEQUENCE [LARGE SCALE GENOMIC DNA]</scope>
    <source>
        <strain evidence="4">CGMCC 1.16305</strain>
    </source>
</reference>
<feature type="domain" description="Glycosyltransferase subfamily 4-like N-terminal" evidence="2">
    <location>
        <begin position="12"/>
        <end position="170"/>
    </location>
</feature>